<evidence type="ECO:0000313" key="20">
    <source>
        <dbReference type="EMBL" id="ORM68564.1"/>
    </source>
</evidence>
<dbReference type="InterPro" id="IPR010917">
    <property type="entry name" value="TonB_rcpt_CS"/>
</dbReference>
<dbReference type="AlphaFoldDB" id="A0A1X1CW62"/>
<evidence type="ECO:0000256" key="11">
    <source>
        <dbReference type="ARBA" id="ARBA00023136"/>
    </source>
</evidence>
<comment type="subcellular location">
    <subcellularLocation>
        <location evidence="1 14">Cell outer membrane</location>
        <topology evidence="1 14">Multi-pass membrane protein</topology>
    </subcellularLocation>
</comment>
<evidence type="ECO:0000256" key="16">
    <source>
        <dbReference type="RuleBase" id="RU003357"/>
    </source>
</evidence>
<evidence type="ECO:0000256" key="1">
    <source>
        <dbReference type="ARBA" id="ARBA00004571"/>
    </source>
</evidence>
<evidence type="ECO:0000256" key="3">
    <source>
        <dbReference type="ARBA" id="ARBA00022448"/>
    </source>
</evidence>
<keyword evidence="13 14" id="KW-0998">Cell outer membrane</keyword>
<keyword evidence="12 20" id="KW-0675">Receptor</keyword>
<sequence length="735" mass="79538">MRSTPFNPGLKPTLLAVMVSAGCLPVMAATTNTTSTPSTAAKNDQQTLVVTATPQSDFKPGGNDLVPAYLDGQIAHGGRLGMLGEQNAMDVPFNVISFTSKMIQDQQAKTIADVVRNDASVQNVQGYGNYAETYRIRGFELDGDDMTYGGLSGVVPRQVIDTQLIDRVEVFKGANSLVNGAASSGVGGMINLEPKHAEDTPMARVGLDYTSSSQVGGSVDAGRRFGDNNQFGVRVNVLDREGDTAVHGAKRRTTAASIGLDYRGDRLRTSLDVGYQKQTFHGDRIGINVSGLDFIPAAPSATHNTSQPWVYSDIESEFGMAKAEYDFTDNWTWYGAVGAQHSHEIGLYASPVVSNASGDAQYGRLDTNRINDGFSGMTGIRGNFSTGPVTHKVNFGYSANIASNKTAWRYGGASVDTNIYDTPTTSVPANTLSSGDYHDPLTTGRTRTQGYLLSDTLGFFDDTLLFTAGARHQKVVVRSYDNNTGAEDSASNFDASRWMPTYGVVYKPWKEVSFYANHTEALQPGTAAPNTATNYGKTTGIAHSKQNEVGVKVDFDRMGGALSLFDIRKPNAITNSDGFYALNGEQRNRGVELNLFGEPVLGFRLNGSATWLDAQITESANGSLNGKQAIGVPRYYFVLGAEYDIKPVDGLTATAYVNHSGSQFADAQNTKSLDSYTTLDLGVRYRTKVNEHDMVWRVGVDNVTNEKYWASVESYGTYIYQGDPRTLKVSMSYDF</sequence>
<keyword evidence="9" id="KW-0406">Ion transport</keyword>
<comment type="similarity">
    <text evidence="2 14 16">Belongs to the TonB-dependent receptor family.</text>
</comment>
<dbReference type="InterPro" id="IPR000531">
    <property type="entry name" value="Beta-barrel_TonB"/>
</dbReference>
<dbReference type="InterPro" id="IPR037066">
    <property type="entry name" value="Plug_dom_sf"/>
</dbReference>
<evidence type="ECO:0000256" key="10">
    <source>
        <dbReference type="ARBA" id="ARBA00023077"/>
    </source>
</evidence>
<dbReference type="InterPro" id="IPR012910">
    <property type="entry name" value="Plug_dom"/>
</dbReference>
<feature type="domain" description="TonB-dependent receptor plug" evidence="19">
    <location>
        <begin position="88"/>
        <end position="185"/>
    </location>
</feature>
<evidence type="ECO:0000256" key="7">
    <source>
        <dbReference type="ARBA" id="ARBA00022729"/>
    </source>
</evidence>
<dbReference type="PANTHER" id="PTHR32552:SF82">
    <property type="entry name" value="FCUA PROTEIN"/>
    <property type="match status" value="1"/>
</dbReference>
<evidence type="ECO:0000259" key="18">
    <source>
        <dbReference type="Pfam" id="PF00593"/>
    </source>
</evidence>
<dbReference type="InterPro" id="IPR036942">
    <property type="entry name" value="Beta-barrel_TonB_sf"/>
</dbReference>
<evidence type="ECO:0000256" key="5">
    <source>
        <dbReference type="ARBA" id="ARBA00022496"/>
    </source>
</evidence>
<evidence type="ECO:0000256" key="8">
    <source>
        <dbReference type="ARBA" id="ARBA00023004"/>
    </source>
</evidence>
<dbReference type="InterPro" id="IPR010105">
    <property type="entry name" value="TonB_sidphr_rcpt"/>
</dbReference>
<keyword evidence="3 14" id="KW-0813">Transport</keyword>
<dbReference type="NCBIfam" id="TIGR01783">
    <property type="entry name" value="TonB-siderophor"/>
    <property type="match status" value="1"/>
</dbReference>
<dbReference type="STRING" id="1076550.LH22_15015"/>
<organism evidence="20 21">
    <name type="scientific">Pantoea rwandensis</name>
    <dbReference type="NCBI Taxonomy" id="1076550"/>
    <lineage>
        <taxon>Bacteria</taxon>
        <taxon>Pseudomonadati</taxon>
        <taxon>Pseudomonadota</taxon>
        <taxon>Gammaproteobacteria</taxon>
        <taxon>Enterobacterales</taxon>
        <taxon>Erwiniaceae</taxon>
        <taxon>Pantoea</taxon>
    </lineage>
</organism>
<evidence type="ECO:0000256" key="4">
    <source>
        <dbReference type="ARBA" id="ARBA00022452"/>
    </source>
</evidence>
<dbReference type="Proteomes" id="UP000193558">
    <property type="component" value="Unassembled WGS sequence"/>
</dbReference>
<evidence type="ECO:0000313" key="21">
    <source>
        <dbReference type="Proteomes" id="UP000193558"/>
    </source>
</evidence>
<dbReference type="InterPro" id="IPR039426">
    <property type="entry name" value="TonB-dep_rcpt-like"/>
</dbReference>
<reference evidence="20 21" key="1">
    <citation type="journal article" date="2017" name="Antonie Van Leeuwenhoek">
        <title>Phylogenomic resolution of the bacterial genus Pantoea and its relationship with Erwinia and Tatumella.</title>
        <authorList>
            <person name="Palmer M."/>
            <person name="Steenkamp E.T."/>
            <person name="Coetzee M.P."/>
            <person name="Chan W.Y."/>
            <person name="van Zyl E."/>
            <person name="De Maayer P."/>
            <person name="Coutinho T.A."/>
            <person name="Blom J."/>
            <person name="Smits T.H."/>
            <person name="Duffy B."/>
            <person name="Venter S.N."/>
        </authorList>
    </citation>
    <scope>NUCLEOTIDE SEQUENCE [LARGE SCALE GENOMIC DNA]</scope>
    <source>
        <strain evidence="20 21">LMG 26275</strain>
    </source>
</reference>
<dbReference type="PROSITE" id="PS01156">
    <property type="entry name" value="TONB_DEPENDENT_REC_2"/>
    <property type="match status" value="1"/>
</dbReference>
<dbReference type="RefSeq" id="WP_084935267.1">
    <property type="nucleotide sequence ID" value="NZ_MLFR01000014.1"/>
</dbReference>
<evidence type="ECO:0000256" key="13">
    <source>
        <dbReference type="ARBA" id="ARBA00023237"/>
    </source>
</evidence>
<dbReference type="GO" id="GO:0038023">
    <property type="term" value="F:signaling receptor activity"/>
    <property type="evidence" value="ECO:0007669"/>
    <property type="project" value="InterPro"/>
</dbReference>
<feature type="signal peptide" evidence="17">
    <location>
        <begin position="1"/>
        <end position="28"/>
    </location>
</feature>
<dbReference type="Gene3D" id="2.40.170.20">
    <property type="entry name" value="TonB-dependent receptor, beta-barrel domain"/>
    <property type="match status" value="1"/>
</dbReference>
<dbReference type="Gene3D" id="2.170.130.10">
    <property type="entry name" value="TonB-dependent receptor, plug domain"/>
    <property type="match status" value="1"/>
</dbReference>
<evidence type="ECO:0000256" key="12">
    <source>
        <dbReference type="ARBA" id="ARBA00023170"/>
    </source>
</evidence>
<feature type="short sequence motif" description="TonB C-terminal box" evidence="15">
    <location>
        <begin position="718"/>
        <end position="735"/>
    </location>
</feature>
<accession>A0A1X1CW62</accession>
<evidence type="ECO:0000256" key="15">
    <source>
        <dbReference type="PROSITE-ProRule" id="PRU10144"/>
    </source>
</evidence>
<feature type="chain" id="PRO_5012665124" evidence="17">
    <location>
        <begin position="29"/>
        <end position="735"/>
    </location>
</feature>
<keyword evidence="6 14" id="KW-0812">Transmembrane</keyword>
<dbReference type="Pfam" id="PF07715">
    <property type="entry name" value="Plug"/>
    <property type="match status" value="1"/>
</dbReference>
<protein>
    <submittedName>
        <fullName evidence="20">TonB-dependent receptor</fullName>
    </submittedName>
</protein>
<dbReference type="SUPFAM" id="SSF56935">
    <property type="entry name" value="Porins"/>
    <property type="match status" value="1"/>
</dbReference>
<keyword evidence="11 14" id="KW-0472">Membrane</keyword>
<dbReference type="eggNOG" id="COG4774">
    <property type="taxonomic scope" value="Bacteria"/>
</dbReference>
<evidence type="ECO:0000256" key="14">
    <source>
        <dbReference type="PROSITE-ProRule" id="PRU01360"/>
    </source>
</evidence>
<evidence type="ECO:0000256" key="9">
    <source>
        <dbReference type="ARBA" id="ARBA00023065"/>
    </source>
</evidence>
<comment type="caution">
    <text evidence="20">The sequence shown here is derived from an EMBL/GenBank/DDBJ whole genome shotgun (WGS) entry which is preliminary data.</text>
</comment>
<dbReference type="PANTHER" id="PTHR32552">
    <property type="entry name" value="FERRICHROME IRON RECEPTOR-RELATED"/>
    <property type="match status" value="1"/>
</dbReference>
<dbReference type="Pfam" id="PF00593">
    <property type="entry name" value="TonB_dep_Rec_b-barrel"/>
    <property type="match status" value="1"/>
</dbReference>
<keyword evidence="7 17" id="KW-0732">Signal</keyword>
<keyword evidence="8" id="KW-0408">Iron</keyword>
<name>A0A1X1CW62_9GAMM</name>
<keyword evidence="10 16" id="KW-0798">TonB box</keyword>
<keyword evidence="4 14" id="KW-1134">Transmembrane beta strand</keyword>
<proteinExistence type="inferred from homology"/>
<dbReference type="PROSITE" id="PS51257">
    <property type="entry name" value="PROKAR_LIPOPROTEIN"/>
    <property type="match status" value="1"/>
</dbReference>
<keyword evidence="5" id="KW-0410">Iron transport</keyword>
<evidence type="ECO:0000256" key="6">
    <source>
        <dbReference type="ARBA" id="ARBA00022692"/>
    </source>
</evidence>
<dbReference type="GO" id="GO:0009279">
    <property type="term" value="C:cell outer membrane"/>
    <property type="evidence" value="ECO:0007669"/>
    <property type="project" value="UniProtKB-SubCell"/>
</dbReference>
<dbReference type="GO" id="GO:0015344">
    <property type="term" value="F:siderophore uptake transmembrane transporter activity"/>
    <property type="evidence" value="ECO:0007669"/>
    <property type="project" value="TreeGrafter"/>
</dbReference>
<dbReference type="CDD" id="cd01347">
    <property type="entry name" value="ligand_gated_channel"/>
    <property type="match status" value="1"/>
</dbReference>
<evidence type="ECO:0000259" key="19">
    <source>
        <dbReference type="Pfam" id="PF07715"/>
    </source>
</evidence>
<dbReference type="GO" id="GO:0015891">
    <property type="term" value="P:siderophore transport"/>
    <property type="evidence" value="ECO:0007669"/>
    <property type="project" value="InterPro"/>
</dbReference>
<evidence type="ECO:0000256" key="2">
    <source>
        <dbReference type="ARBA" id="ARBA00009810"/>
    </source>
</evidence>
<dbReference type="OrthoDB" id="8732650at2"/>
<dbReference type="PROSITE" id="PS52016">
    <property type="entry name" value="TONB_DEPENDENT_REC_3"/>
    <property type="match status" value="1"/>
</dbReference>
<dbReference type="EMBL" id="MLFR01000014">
    <property type="protein sequence ID" value="ORM68564.1"/>
    <property type="molecule type" value="Genomic_DNA"/>
</dbReference>
<evidence type="ECO:0000256" key="17">
    <source>
        <dbReference type="SAM" id="SignalP"/>
    </source>
</evidence>
<gene>
    <name evidence="20" type="ORF">HA51_14095</name>
</gene>
<feature type="domain" description="TonB-dependent receptor-like beta-barrel" evidence="18">
    <location>
        <begin position="261"/>
        <end position="703"/>
    </location>
</feature>